<comment type="caution">
    <text evidence="1">The sequence shown here is derived from an EMBL/GenBank/DDBJ whole genome shotgun (WGS) entry which is preliminary data.</text>
</comment>
<name>A0ABQ4P8K6_9GAMM</name>
<organism evidence="1 2">
    <name type="scientific">Shewanella sairae</name>
    <dbReference type="NCBI Taxonomy" id="190310"/>
    <lineage>
        <taxon>Bacteria</taxon>
        <taxon>Pseudomonadati</taxon>
        <taxon>Pseudomonadota</taxon>
        <taxon>Gammaproteobacteria</taxon>
        <taxon>Alteromonadales</taxon>
        <taxon>Shewanellaceae</taxon>
        <taxon>Shewanella</taxon>
    </lineage>
</organism>
<sequence>MLKAILHGKAGRIDHNEGESVSWSSLFKAREDLLTSTVFERFAYLSCSLQGSLLTQCFKNYHGVIPDSFGEFEGITYWPRFTHEHEAGSNEVEPDLIIHFDQCNIIVEVKPPAGGDQYFGQWKKEVESFLQSDGDQDKPLYFLAIGRIGQADAKCWAGELLQYFDELKGLAALEWKEVSSYIMGLTYVGNSAPELSITQQDRRILLDILEGLSLYGLQTSPFKWSQFNPYPLPKLTLEHRLLQSISLNAANIAVAPPSMSELLANKFQPLDLQSIQPYLKNDIKD</sequence>
<dbReference type="RefSeq" id="WP_220780398.1">
    <property type="nucleotide sequence ID" value="NZ_BPEY01000017.1"/>
</dbReference>
<evidence type="ECO:0000313" key="1">
    <source>
        <dbReference type="EMBL" id="GIU43738.1"/>
    </source>
</evidence>
<keyword evidence="2" id="KW-1185">Reference proteome</keyword>
<accession>A0ABQ4P8K6</accession>
<dbReference type="Proteomes" id="UP000887104">
    <property type="component" value="Unassembled WGS sequence"/>
</dbReference>
<evidence type="ECO:0000313" key="2">
    <source>
        <dbReference type="Proteomes" id="UP000887104"/>
    </source>
</evidence>
<dbReference type="EMBL" id="BPEY01000017">
    <property type="protein sequence ID" value="GIU43738.1"/>
    <property type="molecule type" value="Genomic_DNA"/>
</dbReference>
<reference evidence="1" key="1">
    <citation type="submission" date="2021-05" db="EMBL/GenBank/DDBJ databases">
        <title>Molecular characterization for Shewanella algae harboring chromosomal blaOXA-55-like strains isolated from clinical and environment sample.</title>
        <authorList>
            <person name="Ohama Y."/>
            <person name="Aoki K."/>
            <person name="Harada S."/>
            <person name="Moriya K."/>
            <person name="Ishii Y."/>
            <person name="Tateda K."/>
        </authorList>
    </citation>
    <scope>NUCLEOTIDE SEQUENCE</scope>
    <source>
        <strain evidence="1">JCM 11563</strain>
    </source>
</reference>
<gene>
    <name evidence="1" type="ORF">TUM4438_13330</name>
</gene>
<proteinExistence type="predicted"/>
<protein>
    <submittedName>
        <fullName evidence="1">Uncharacterized protein</fullName>
    </submittedName>
</protein>